<dbReference type="Pfam" id="PF06920">
    <property type="entry name" value="DHR-2_Lobe_A"/>
    <property type="match status" value="1"/>
</dbReference>
<keyword evidence="9" id="KW-0808">Transferase</keyword>
<dbReference type="Proteomes" id="UP001383192">
    <property type="component" value="Unassembled WGS sequence"/>
</dbReference>
<dbReference type="GO" id="GO:0007264">
    <property type="term" value="P:small GTPase-mediated signal transduction"/>
    <property type="evidence" value="ECO:0007669"/>
    <property type="project" value="InterPro"/>
</dbReference>
<dbReference type="InterPro" id="IPR032376">
    <property type="entry name" value="DOCK_N"/>
</dbReference>
<dbReference type="Gene3D" id="1.20.58.740">
    <property type="match status" value="1"/>
</dbReference>
<dbReference type="GO" id="GO:0005737">
    <property type="term" value="C:cytoplasm"/>
    <property type="evidence" value="ECO:0007669"/>
    <property type="project" value="UniProtKB-SubCell"/>
</dbReference>
<keyword evidence="10" id="KW-1185">Reference proteome</keyword>
<dbReference type="Gene3D" id="2.60.40.150">
    <property type="entry name" value="C2 domain"/>
    <property type="match status" value="1"/>
</dbReference>
<evidence type="ECO:0000256" key="4">
    <source>
        <dbReference type="ARBA" id="ARBA00022658"/>
    </source>
</evidence>
<evidence type="ECO:0000313" key="9">
    <source>
        <dbReference type="EMBL" id="KAK7035266.1"/>
    </source>
</evidence>
<dbReference type="GO" id="GO:0031267">
    <property type="term" value="F:small GTPase binding"/>
    <property type="evidence" value="ECO:0007669"/>
    <property type="project" value="TreeGrafter"/>
</dbReference>
<dbReference type="Gene3D" id="1.25.40.410">
    <property type="match status" value="1"/>
</dbReference>
<keyword evidence="9" id="KW-0418">Kinase</keyword>
<evidence type="ECO:0000256" key="2">
    <source>
        <dbReference type="ARBA" id="ARBA00022490"/>
    </source>
</evidence>
<dbReference type="GO" id="GO:0005085">
    <property type="term" value="F:guanyl-nucleotide exchange factor activity"/>
    <property type="evidence" value="ECO:0007669"/>
    <property type="project" value="UniProtKB-KW"/>
</dbReference>
<dbReference type="InterPro" id="IPR027357">
    <property type="entry name" value="DOCKER_dom"/>
</dbReference>
<dbReference type="InterPro" id="IPR026791">
    <property type="entry name" value="DOCK"/>
</dbReference>
<dbReference type="EMBL" id="JAYKXP010000054">
    <property type="protein sequence ID" value="KAK7035266.1"/>
    <property type="molecule type" value="Genomic_DNA"/>
</dbReference>
<accession>A0AAW0C8A5</accession>
<dbReference type="Pfam" id="PF14429">
    <property type="entry name" value="DOCK-C2"/>
    <property type="match status" value="1"/>
</dbReference>
<comment type="similarity">
    <text evidence="5">Belongs to the DOCK family.</text>
</comment>
<evidence type="ECO:0000313" key="10">
    <source>
        <dbReference type="Proteomes" id="UP001383192"/>
    </source>
</evidence>
<dbReference type="InterPro" id="IPR042455">
    <property type="entry name" value="DOCK_N_sub1"/>
</dbReference>
<gene>
    <name evidence="9" type="primary">DCK1</name>
    <name evidence="9" type="ORF">VNI00_012033</name>
</gene>
<dbReference type="InterPro" id="IPR027007">
    <property type="entry name" value="C2_DOCK-type_domain"/>
</dbReference>
<feature type="domain" description="DOCKER" evidence="8">
    <location>
        <begin position="1605"/>
        <end position="2016"/>
    </location>
</feature>
<dbReference type="GO" id="GO:0005886">
    <property type="term" value="C:plasma membrane"/>
    <property type="evidence" value="ECO:0007669"/>
    <property type="project" value="TreeGrafter"/>
</dbReference>
<dbReference type="InterPro" id="IPR035892">
    <property type="entry name" value="C2_domain_sf"/>
</dbReference>
<dbReference type="InterPro" id="IPR056372">
    <property type="entry name" value="TPR_DOCK"/>
</dbReference>
<dbReference type="PROSITE" id="PS51651">
    <property type="entry name" value="DOCKER"/>
    <property type="match status" value="1"/>
</dbReference>
<sequence>MWEPLPLIVYGYAVHPLTPSRRDTRYSTRTHRERLSVVTEASTDDQTHKDVVALEVGDEVYAFEKYTPKGKEVEGVWYRGYVVCTTRRPPVTWSLTGDASTSRAAPRIDEPQQVFIGIFPASHIHVRDELSDAEGRLQSLAAQSDALNGYGSNGAGSSGYNATDLPSAWNKIHAGMEPLEEEPDTATVATVSRKSFRLGPPPDQASLSRAGVPVYPASIRSSSPDESQAKPLPPRPSLKSGDDTASGATQPIIDEIASAIREWHSLMFQYLARRDYKLFHIVREHIEALHLGRRQLLAQTLSAEETTSLRRDCVSRLVSGNLVQGLDVIVRHPTWGGLVTVDVEGDIDNRSWVSAVRMYSMQLSLAYLNVPNDDSSNRPYPLPSYTDLNSTGPIPTPANSAFPELHHRKTRSRSTGGIRLTPTEKLSAVKFYHIFLDLRAFVATPCSPGETAELFFSLYRKQDSKWQFITEDFCAVLNHNGVLARNPSQRIRTLFLDLAPSDLQDSVYLVCRIVRNGAFKISSSMSSGVSPEKERKQSEASIRFEPGSSSAYVDSFGPVSPGSPRTPATYDTSGQCRRPFGCAVVELAQLGKMVAEGLDVTPIKEYSMPIFVPTHEVAFSMLHQSIIDNNMKEFEKSSRADMLAVSIKVFHGDAPTIVKENTSLLQDIPHTLRLGFPDVVFPGDVRNELYIKLWSGSFTSVPANTGRLSVNFGRPPMGSGSLNMQVTVEVRDQEGRTIENIISEGSGEPPMSQFHSMIFRSCNEPTFGELIKIQLPRQEVPQWHLFFTFRNRSNKERTGPYAFAFLPLFPENRVFVEDGGHTLIMYRADKLSQLTPDAYLSAPAILTGDQRPEQISVHPDLQRVAPPTKDTMIIRTSLCSTKLTQNPVLLSLMNWEKISDQALLSQVLYNFTFVGEVEIVKFLRDIFDSLFGILISNMNASGEMNDLVFNALVFVLGIIQDRRFANFRPVLDVYIEKHFSCATASSLLLRSMNTLISDPASDKKLRSALKVWHYIIKFVVRSRELQKAKEAGMGGGATAEHFDSNFKREVRAHISEVSRMMSTSSPASIILTQTIALQNFTSILPELAEIFSTLDLVSIVTSFATSAVPAGKGKLVIWKLIMYLQIVKGFLFDNPQSRSLLVDPVVSWIKPHFGKYDEYFHTQTNGSDQSTRDATRVGWLESIRLCVTIVAVMLDKLQQQLVSPEVAQDRRQLRTEQENVDALLPLIPRLLDSYREFISAESLEALERTRGPSTVKTPVPVAFPESHPFSLLAYLPGTEKTLATSRIPFTTDRLFNPTLGEIAIVFLVLILSASTKDILNFLDNSLVIEGRAKFTALMSNFFQISTSILDNDAFPKNWLNVNILSLKVLVKMLDPVSSLLVKEFIPSSDAEAEFNPQLWREAFFMLLKLLSSDKLVIEEFSPQKRRAVWRLAGDIRGEGAAIMLTLWNALGWVERDAAEGEGTSTRYGGYQVYLSSLVGHVVNLCLSHHEQLRNNAVQMLFSMIVSEYHQAGHFEDIENELVTRLDSLFMSDSKGDDISGAIFVEQLRHLFESPNVDDQLRDRVSEFLDSVDLFLELLLSVRALPEGEEFADERVIATLRLMNFIRRIGRDEIYIKYVHQLVNMHLQSQNYVEAALTLKLHSDLYRWDLNNFVPPMDDLGLPQQSQFHRKETLCLLILDYLGRGKAWERAIDICKELAQQHTEVTFNYGRLSEILRHQATLLEHIVTDQRYYSDYFLVTFYGNFPTAIRDKRFIYRGYEWEKFGAFCERMLNKHPGAQLLRIVGDPPVDIRFGSDQYIQCSAVTPEPNRELPVFTNSEVPPAVRAYYEHSAIKLFSMSRQVQRVGRDRTDETWTEKTYYTTEDTFPTVLRRSQVVEMQVVEISPVENALYEVEQKTKELTVLEMKYQSLAKTSQDVQTNALAMTLNSVVDAPLNTGIATYRQQFFTPEYAARNPDRAEIVARLRSAVDEQVRVIDHCLKLHGQLCPPEFVPFHETLEKFFRKNFREEIRRLGLDDSSETITISPSVRSQAAGPSAAPSQYQSSIYAASVAGTTSGSSVRRAPFTLPPLQFGRTMSPPPLSPQSQEENQAVPGRVQQTPLQRHLAHLARHGINGVSSAPGESFGSDSVSAGSPHDSFVNVGNGIHAGGNNGVQGSNASVVTSNPGGSGSLVSLGGSIRGRISRFGSLNFGRRG</sequence>
<dbReference type="InterPro" id="IPR046773">
    <property type="entry name" value="DOCKER_Lobe_C"/>
</dbReference>
<dbReference type="InterPro" id="IPR043161">
    <property type="entry name" value="DOCK_C_lobe_A"/>
</dbReference>
<dbReference type="InterPro" id="IPR043162">
    <property type="entry name" value="DOCK_C_lobe_C"/>
</dbReference>
<evidence type="ECO:0000259" key="7">
    <source>
        <dbReference type="PROSITE" id="PS51650"/>
    </source>
</evidence>
<comment type="subcellular location">
    <subcellularLocation>
        <location evidence="1">Cytoplasm</location>
    </subcellularLocation>
</comment>
<dbReference type="CDD" id="cd08679">
    <property type="entry name" value="C2_DOCK180_related"/>
    <property type="match status" value="1"/>
</dbReference>
<dbReference type="Pfam" id="PF20421">
    <property type="entry name" value="DHR-2_Lobe_C"/>
    <property type="match status" value="1"/>
</dbReference>
<protein>
    <submittedName>
        <fullName evidence="9">Deoxycytidine kinase 1</fullName>
    </submittedName>
</protein>
<dbReference type="Pfam" id="PF16172">
    <property type="entry name" value="DOCK_N"/>
    <property type="match status" value="1"/>
</dbReference>
<name>A0AAW0C8A5_9AGAR</name>
<evidence type="ECO:0000256" key="5">
    <source>
        <dbReference type="PROSITE-ProRule" id="PRU00983"/>
    </source>
</evidence>
<feature type="region of interest" description="Disordered" evidence="6">
    <location>
        <begin position="2054"/>
        <end position="2091"/>
    </location>
</feature>
<evidence type="ECO:0000256" key="1">
    <source>
        <dbReference type="ARBA" id="ARBA00004496"/>
    </source>
</evidence>
<dbReference type="GO" id="GO:0016301">
    <property type="term" value="F:kinase activity"/>
    <property type="evidence" value="ECO:0007669"/>
    <property type="project" value="UniProtKB-KW"/>
</dbReference>
<dbReference type="Gene3D" id="1.20.1270.350">
    <property type="entry name" value="Dedicator of cytokinesis N-terminal subdomain"/>
    <property type="match status" value="1"/>
</dbReference>
<keyword evidence="2" id="KW-0963">Cytoplasm</keyword>
<evidence type="ECO:0000256" key="6">
    <source>
        <dbReference type="SAM" id="MobiDB-lite"/>
    </source>
</evidence>
<dbReference type="PROSITE" id="PS51650">
    <property type="entry name" value="C2_DOCK"/>
    <property type="match status" value="1"/>
</dbReference>
<feature type="domain" description="C2 DOCK-type" evidence="7">
    <location>
        <begin position="686"/>
        <end position="879"/>
    </location>
</feature>
<proteinExistence type="inferred from homology"/>
<dbReference type="PANTHER" id="PTHR45653:SF10">
    <property type="entry name" value="MYOBLAST CITY, ISOFORM B"/>
    <property type="match status" value="1"/>
</dbReference>
<evidence type="ECO:0000259" key="8">
    <source>
        <dbReference type="PROSITE" id="PS51651"/>
    </source>
</evidence>
<dbReference type="CDD" id="cd11684">
    <property type="entry name" value="DHR2_DOCK"/>
    <property type="match status" value="1"/>
</dbReference>
<keyword evidence="3" id="KW-0597">Phosphoprotein</keyword>
<keyword evidence="4" id="KW-0344">Guanine-nucleotide releasing factor</keyword>
<comment type="caution">
    <text evidence="9">The sequence shown here is derived from an EMBL/GenBank/DDBJ whole genome shotgun (WGS) entry which is preliminary data.</text>
</comment>
<dbReference type="InterPro" id="IPR046769">
    <property type="entry name" value="DOCKER_Lobe_A"/>
</dbReference>
<dbReference type="PANTHER" id="PTHR45653">
    <property type="entry name" value="DEDICATOR OF CYTOKINESIS"/>
    <property type="match status" value="1"/>
</dbReference>
<reference evidence="9 10" key="1">
    <citation type="submission" date="2024-01" db="EMBL/GenBank/DDBJ databases">
        <title>A draft genome for a cacao thread blight-causing isolate of Paramarasmius palmivorus.</title>
        <authorList>
            <person name="Baruah I.K."/>
            <person name="Bukari Y."/>
            <person name="Amoako-Attah I."/>
            <person name="Meinhardt L.W."/>
            <person name="Bailey B.A."/>
            <person name="Cohen S.P."/>
        </authorList>
    </citation>
    <scope>NUCLEOTIDE SEQUENCE [LARGE SCALE GENOMIC DNA]</scope>
    <source>
        <strain evidence="9 10">GH-12</strain>
    </source>
</reference>
<dbReference type="Pfam" id="PF23554">
    <property type="entry name" value="TPR_DOCK"/>
    <property type="match status" value="2"/>
</dbReference>
<organism evidence="9 10">
    <name type="scientific">Paramarasmius palmivorus</name>
    <dbReference type="NCBI Taxonomy" id="297713"/>
    <lineage>
        <taxon>Eukaryota</taxon>
        <taxon>Fungi</taxon>
        <taxon>Dikarya</taxon>
        <taxon>Basidiomycota</taxon>
        <taxon>Agaricomycotina</taxon>
        <taxon>Agaricomycetes</taxon>
        <taxon>Agaricomycetidae</taxon>
        <taxon>Agaricales</taxon>
        <taxon>Marasmiineae</taxon>
        <taxon>Marasmiaceae</taxon>
        <taxon>Paramarasmius</taxon>
    </lineage>
</organism>
<feature type="region of interest" description="Disordered" evidence="6">
    <location>
        <begin position="552"/>
        <end position="572"/>
    </location>
</feature>
<evidence type="ECO:0000256" key="3">
    <source>
        <dbReference type="ARBA" id="ARBA00022553"/>
    </source>
</evidence>
<feature type="region of interest" description="Disordered" evidence="6">
    <location>
        <begin position="195"/>
        <end position="248"/>
    </location>
</feature>